<dbReference type="HOGENOM" id="CLU_013985_3_1_11"/>
<dbReference type="Proteomes" id="UP000031526">
    <property type="component" value="Chromosome"/>
</dbReference>
<name>A0A0B5DJL5_9ACTN</name>
<organism evidence="2 4">
    <name type="scientific">Streptomyces nodosus</name>
    <dbReference type="NCBI Taxonomy" id="40318"/>
    <lineage>
        <taxon>Bacteria</taxon>
        <taxon>Bacillati</taxon>
        <taxon>Actinomycetota</taxon>
        <taxon>Actinomycetes</taxon>
        <taxon>Kitasatosporales</taxon>
        <taxon>Streptomycetaceae</taxon>
        <taxon>Streptomyces</taxon>
    </lineage>
</organism>
<gene>
    <name evidence="3" type="ORF">CP978_11995</name>
    <name evidence="2" type="ORF">SNOD_11645</name>
</gene>
<dbReference type="InterPro" id="IPR016181">
    <property type="entry name" value="Acyl_CoA_acyltransferase"/>
</dbReference>
<sequence>MSTYETMSFHLETERLILRPWAESDAAEFCALLSERGKGKPTVEHIRASIAELLTATETTGIALLPIQRRAEGDFIGYCGLIIGRSTLEEPEIAYELFQRVHGHGYATEAAGAVLDAAVATGRKRLWSTVGTWNTPSLRVLEKLGFERDHVSTEDNGEVVWLTRSLP</sequence>
<reference evidence="2 4" key="2">
    <citation type="journal article" date="2016" name="Appl. Microbiol. Biotechnol.">
        <title>Exploiting the genome sequence of Streptomyces nodosus for enhanced antibiotic production.</title>
        <authorList>
            <person name="Sweeney P."/>
            <person name="Murphy C.D."/>
            <person name="Caffrey P."/>
        </authorList>
    </citation>
    <scope>NUCLEOTIDE SEQUENCE [LARGE SCALE GENOMIC DNA]</scope>
    <source>
        <strain evidence="2 4">ATCC 14899</strain>
    </source>
</reference>
<evidence type="ECO:0000313" key="4">
    <source>
        <dbReference type="Proteomes" id="UP000031526"/>
    </source>
</evidence>
<dbReference type="Gene3D" id="3.40.630.30">
    <property type="match status" value="1"/>
</dbReference>
<evidence type="ECO:0000313" key="5">
    <source>
        <dbReference type="Proteomes" id="UP000325763"/>
    </source>
</evidence>
<reference evidence="3 5" key="3">
    <citation type="submission" date="2017-09" db="EMBL/GenBank/DDBJ databases">
        <title>Streptomyces genome completion.</title>
        <authorList>
            <person name="Lee N."/>
            <person name="Cho B.-K."/>
        </authorList>
    </citation>
    <scope>NUCLEOTIDE SEQUENCE [LARGE SCALE GENOMIC DNA]</scope>
    <source>
        <strain evidence="3 5">ATCC 14899</strain>
    </source>
</reference>
<dbReference type="Pfam" id="PF13302">
    <property type="entry name" value="Acetyltransf_3"/>
    <property type="match status" value="1"/>
</dbReference>
<dbReference type="EMBL" id="CP023747">
    <property type="protein sequence ID" value="QEV39190.1"/>
    <property type="molecule type" value="Genomic_DNA"/>
</dbReference>
<feature type="domain" description="N-acetyltransferase" evidence="1">
    <location>
        <begin position="16"/>
        <end position="167"/>
    </location>
</feature>
<reference evidence="4" key="1">
    <citation type="submission" date="2014-09" db="EMBL/GenBank/DDBJ databases">
        <title>Sequence of the Streptomyces nodosus genome.</title>
        <authorList>
            <person name="Sweeney P."/>
            <person name="Stephens N."/>
            <person name="Murphy C."/>
            <person name="Caffrey P."/>
        </authorList>
    </citation>
    <scope>NUCLEOTIDE SEQUENCE [LARGE SCALE GENOMIC DNA]</scope>
    <source>
        <strain evidence="4">ATCC 14899</strain>
    </source>
</reference>
<protein>
    <submittedName>
        <fullName evidence="2">GCN5 family acetyltransferase</fullName>
    </submittedName>
    <submittedName>
        <fullName evidence="3">N-acetyltransferase</fullName>
    </submittedName>
</protein>
<keyword evidence="2" id="KW-0808">Transferase</keyword>
<dbReference type="GO" id="GO:0016747">
    <property type="term" value="F:acyltransferase activity, transferring groups other than amino-acyl groups"/>
    <property type="evidence" value="ECO:0007669"/>
    <property type="project" value="InterPro"/>
</dbReference>
<dbReference type="InterPro" id="IPR000182">
    <property type="entry name" value="GNAT_dom"/>
</dbReference>
<dbReference type="InterPro" id="IPR051531">
    <property type="entry name" value="N-acetyltransferase"/>
</dbReference>
<dbReference type="AlphaFoldDB" id="A0A0B5DJL5"/>
<dbReference type="OrthoDB" id="4142102at2"/>
<dbReference type="STRING" id="40318.SNOD_11645"/>
<evidence type="ECO:0000259" key="1">
    <source>
        <dbReference type="PROSITE" id="PS51186"/>
    </source>
</evidence>
<dbReference type="PANTHER" id="PTHR43792">
    <property type="entry name" value="GNAT FAMILY, PUTATIVE (AFU_ORTHOLOGUE AFUA_3G00765)-RELATED-RELATED"/>
    <property type="match status" value="1"/>
</dbReference>
<dbReference type="KEGG" id="snq:CP978_11995"/>
<dbReference type="PROSITE" id="PS51186">
    <property type="entry name" value="GNAT"/>
    <property type="match status" value="1"/>
</dbReference>
<keyword evidence="4" id="KW-1185">Reference proteome</keyword>
<accession>A0A0B5DJL5</accession>
<dbReference type="EMBL" id="CP009313">
    <property type="protein sequence ID" value="AJE40636.1"/>
    <property type="molecule type" value="Genomic_DNA"/>
</dbReference>
<evidence type="ECO:0000313" key="2">
    <source>
        <dbReference type="EMBL" id="AJE40636.1"/>
    </source>
</evidence>
<proteinExistence type="predicted"/>
<evidence type="ECO:0000313" key="3">
    <source>
        <dbReference type="EMBL" id="QEV39190.1"/>
    </source>
</evidence>
<dbReference type="SUPFAM" id="SSF55729">
    <property type="entry name" value="Acyl-CoA N-acyltransferases (Nat)"/>
    <property type="match status" value="1"/>
</dbReference>
<dbReference type="Proteomes" id="UP000325763">
    <property type="component" value="Chromosome"/>
</dbReference>
<dbReference type="PANTHER" id="PTHR43792:SF1">
    <property type="entry name" value="N-ACETYLTRANSFERASE DOMAIN-CONTAINING PROTEIN"/>
    <property type="match status" value="1"/>
</dbReference>
<dbReference type="RefSeq" id="WP_043440146.1">
    <property type="nucleotide sequence ID" value="NZ_CP009313.1"/>
</dbReference>